<sequence length="234" mass="25588">MCFHNYTSHNGCGHIGASHTDPWTLCDAALQRLNDLRGPSSPTITSPTTGTFFAPPRRTSSTRRFWSLSRSNTTRSRRTVSGGPGTPRDSMSSGGSYVAPIVTPGVALNYATLPDHQLVAVKCAQPFKRTHVSREMDVCKTCKRWIDDMRSMLVRYDKTGSIRGTGAFEKFLKGEGDAGGERDDDLTVPLDDEVNGVPLGARQAIILGYPESAMRGNGGLIALEKEMNERRGFY</sequence>
<evidence type="ECO:0000256" key="1">
    <source>
        <dbReference type="SAM" id="MobiDB-lite"/>
    </source>
</evidence>
<protein>
    <submittedName>
        <fullName evidence="2">Uncharacterized protein</fullName>
    </submittedName>
</protein>
<organism evidence="2 3">
    <name type="scientific">Ampelomyces quisqualis</name>
    <name type="common">Powdery mildew agent</name>
    <dbReference type="NCBI Taxonomy" id="50730"/>
    <lineage>
        <taxon>Eukaryota</taxon>
        <taxon>Fungi</taxon>
        <taxon>Dikarya</taxon>
        <taxon>Ascomycota</taxon>
        <taxon>Pezizomycotina</taxon>
        <taxon>Dothideomycetes</taxon>
        <taxon>Pleosporomycetidae</taxon>
        <taxon>Pleosporales</taxon>
        <taxon>Pleosporineae</taxon>
        <taxon>Phaeosphaeriaceae</taxon>
        <taxon>Ampelomyces</taxon>
    </lineage>
</organism>
<feature type="region of interest" description="Disordered" evidence="1">
    <location>
        <begin position="65"/>
        <end position="95"/>
    </location>
</feature>
<dbReference type="Proteomes" id="UP000800096">
    <property type="component" value="Unassembled WGS sequence"/>
</dbReference>
<proteinExistence type="predicted"/>
<reference evidence="2" key="1">
    <citation type="journal article" date="2020" name="Stud. Mycol.">
        <title>101 Dothideomycetes genomes: a test case for predicting lifestyles and emergence of pathogens.</title>
        <authorList>
            <person name="Haridas S."/>
            <person name="Albert R."/>
            <person name="Binder M."/>
            <person name="Bloem J."/>
            <person name="Labutti K."/>
            <person name="Salamov A."/>
            <person name="Andreopoulos B."/>
            <person name="Baker S."/>
            <person name="Barry K."/>
            <person name="Bills G."/>
            <person name="Bluhm B."/>
            <person name="Cannon C."/>
            <person name="Castanera R."/>
            <person name="Culley D."/>
            <person name="Daum C."/>
            <person name="Ezra D."/>
            <person name="Gonzalez J."/>
            <person name="Henrissat B."/>
            <person name="Kuo A."/>
            <person name="Liang C."/>
            <person name="Lipzen A."/>
            <person name="Lutzoni F."/>
            <person name="Magnuson J."/>
            <person name="Mondo S."/>
            <person name="Nolan M."/>
            <person name="Ohm R."/>
            <person name="Pangilinan J."/>
            <person name="Park H.-J."/>
            <person name="Ramirez L."/>
            <person name="Alfaro M."/>
            <person name="Sun H."/>
            <person name="Tritt A."/>
            <person name="Yoshinaga Y."/>
            <person name="Zwiers L.-H."/>
            <person name="Turgeon B."/>
            <person name="Goodwin S."/>
            <person name="Spatafora J."/>
            <person name="Crous P."/>
            <person name="Grigoriev I."/>
        </authorList>
    </citation>
    <scope>NUCLEOTIDE SEQUENCE</scope>
    <source>
        <strain evidence="2">HMLAC05119</strain>
    </source>
</reference>
<dbReference type="OrthoDB" id="3912456at2759"/>
<keyword evidence="3" id="KW-1185">Reference proteome</keyword>
<dbReference type="EMBL" id="ML979133">
    <property type="protein sequence ID" value="KAF1919923.1"/>
    <property type="molecule type" value="Genomic_DNA"/>
</dbReference>
<gene>
    <name evidence="2" type="ORF">BDU57DRAFT_513234</name>
</gene>
<evidence type="ECO:0000313" key="3">
    <source>
        <dbReference type="Proteomes" id="UP000800096"/>
    </source>
</evidence>
<evidence type="ECO:0000313" key="2">
    <source>
        <dbReference type="EMBL" id="KAF1919923.1"/>
    </source>
</evidence>
<name>A0A6A5QWW3_AMPQU</name>
<dbReference type="AlphaFoldDB" id="A0A6A5QWW3"/>
<accession>A0A6A5QWW3</accession>